<reference evidence="2" key="2">
    <citation type="submission" date="2013-12" db="EMBL/GenBank/DDBJ databases">
        <authorList>
            <person name="Yu Y."/>
            <person name="Lee S."/>
            <person name="de Baynast K."/>
            <person name="Wissotski M."/>
            <person name="Liu L."/>
            <person name="Talag J."/>
            <person name="Goicoechea J."/>
            <person name="Angelova A."/>
            <person name="Jetty R."/>
            <person name="Kudrna D."/>
            <person name="Golser W."/>
            <person name="Rivera L."/>
            <person name="Zhang J."/>
            <person name="Wing R."/>
        </authorList>
    </citation>
    <scope>NUCLEOTIDE SEQUENCE</scope>
</reference>
<sequence>MSLEQDETAAAAESGCMRVLLEGREQDECGFGLIEEEQHELGSGGWSRFAANAAAGGRRRRWEERRPWMIDGQPDKGELRAFISSSLTGQSVVTEGVSHFSSPVTAEVMMAMTHA</sequence>
<organism evidence="1 2">
    <name type="scientific">Leersia perrieri</name>
    <dbReference type="NCBI Taxonomy" id="77586"/>
    <lineage>
        <taxon>Eukaryota</taxon>
        <taxon>Viridiplantae</taxon>
        <taxon>Streptophyta</taxon>
        <taxon>Embryophyta</taxon>
        <taxon>Tracheophyta</taxon>
        <taxon>Spermatophyta</taxon>
        <taxon>Magnoliopsida</taxon>
        <taxon>Liliopsida</taxon>
        <taxon>Poales</taxon>
        <taxon>Poaceae</taxon>
        <taxon>BOP clade</taxon>
        <taxon>Oryzoideae</taxon>
        <taxon>Oryzeae</taxon>
        <taxon>Oryzinae</taxon>
        <taxon>Leersia</taxon>
    </lineage>
</organism>
<dbReference type="Proteomes" id="UP000032180">
    <property type="component" value="Chromosome 8"/>
</dbReference>
<reference evidence="1" key="3">
    <citation type="submission" date="2015-04" db="UniProtKB">
        <authorList>
            <consortium name="EnsemblPlants"/>
        </authorList>
    </citation>
    <scope>IDENTIFICATION</scope>
</reference>
<dbReference type="Gramene" id="LPERR08G18770.1">
    <property type="protein sequence ID" value="LPERR08G18770.1"/>
    <property type="gene ID" value="LPERR08G18770"/>
</dbReference>
<evidence type="ECO:0000313" key="2">
    <source>
        <dbReference type="Proteomes" id="UP000032180"/>
    </source>
</evidence>
<keyword evidence="2" id="KW-1185">Reference proteome</keyword>
<protein>
    <submittedName>
        <fullName evidence="1">Uncharacterized protein</fullName>
    </submittedName>
</protein>
<dbReference type="HOGENOM" id="CLU_2112419_0_0_1"/>
<name>A0A0D9XAA8_9ORYZ</name>
<reference evidence="1 2" key="1">
    <citation type="submission" date="2012-08" db="EMBL/GenBank/DDBJ databases">
        <title>Oryza genome evolution.</title>
        <authorList>
            <person name="Wing R.A."/>
        </authorList>
    </citation>
    <scope>NUCLEOTIDE SEQUENCE</scope>
</reference>
<accession>A0A0D9XAA8</accession>
<evidence type="ECO:0000313" key="1">
    <source>
        <dbReference type="EnsemblPlants" id="LPERR08G18770.1"/>
    </source>
</evidence>
<dbReference type="EnsemblPlants" id="LPERR08G18770.1">
    <property type="protein sequence ID" value="LPERR08G18770.1"/>
    <property type="gene ID" value="LPERR08G18770"/>
</dbReference>
<proteinExistence type="predicted"/>
<dbReference type="AlphaFoldDB" id="A0A0D9XAA8"/>